<feature type="transmembrane region" description="Helical" evidence="1">
    <location>
        <begin position="7"/>
        <end position="27"/>
    </location>
</feature>
<dbReference type="SUPFAM" id="SSF47473">
    <property type="entry name" value="EF-hand"/>
    <property type="match status" value="1"/>
</dbReference>
<dbReference type="RefSeq" id="NP_001122758.1">
    <property type="nucleotide sequence ID" value="NM_001129286.4"/>
</dbReference>
<dbReference type="PeptideAtlas" id="A9Z1K3"/>
<feature type="transmembrane region" description="Helical" evidence="1">
    <location>
        <begin position="98"/>
        <end position="118"/>
    </location>
</feature>
<keyword evidence="1 2" id="KW-0812">Transmembrane</keyword>
<dbReference type="PaxDb" id="6239-C28C12.11b"/>
<evidence type="ECO:0000256" key="1">
    <source>
        <dbReference type="SAM" id="Phobius"/>
    </source>
</evidence>
<evidence type="ECO:0000313" key="2">
    <source>
        <dbReference type="EMBL" id="CCD64019.1"/>
    </source>
</evidence>
<dbReference type="ExpressionAtlas" id="A9Z1K3">
    <property type="expression patterns" value="baseline and differential"/>
</dbReference>
<dbReference type="OrthoDB" id="5860260at2759"/>
<organism evidence="2 3">
    <name type="scientific">Caenorhabditis elegans</name>
    <dbReference type="NCBI Taxonomy" id="6239"/>
    <lineage>
        <taxon>Eukaryota</taxon>
        <taxon>Metazoa</taxon>
        <taxon>Ecdysozoa</taxon>
        <taxon>Nematoda</taxon>
        <taxon>Chromadorea</taxon>
        <taxon>Rhabditida</taxon>
        <taxon>Rhabditina</taxon>
        <taxon>Rhabditomorpha</taxon>
        <taxon>Rhabditoidea</taxon>
        <taxon>Rhabditidae</taxon>
        <taxon>Peloderinae</taxon>
        <taxon>Caenorhabditis</taxon>
    </lineage>
</organism>
<dbReference type="GeneID" id="177650"/>
<evidence type="ECO:0000313" key="3">
    <source>
        <dbReference type="Proteomes" id="UP000001940"/>
    </source>
</evidence>
<keyword evidence="1" id="KW-0472">Membrane</keyword>
<dbReference type="AlphaFoldDB" id="A9Z1K3"/>
<dbReference type="KEGG" id="cel:CELE_C28C12.11"/>
<sequence>MLLRRSLFVLDIIALLAIVVFLVFLPADRCLNFEASEQTPRNVDKKCHLHPVHHPNFSFTENLKTNDHLIDPSHQVTICHRLKWSHYSFWDSMYCLDLILLPALTCVFLIFYTVLEICEFDVFVGQVQTTGLVIVSAISVIYSIAVITHEKNRIETEWPLLAHAYVLGAKEGETTVNVPKTWQYSIAMCILSALFKIGRVLVQHFIGDKKFFFDDDSQRDDQNGEPVLLAGSEEVAGTTTILNDSRYSRIETD</sequence>
<keyword evidence="1" id="KW-1133">Transmembrane helix</keyword>
<dbReference type="InterPro" id="IPR011992">
    <property type="entry name" value="EF-hand-dom_pair"/>
</dbReference>
<dbReference type="FunCoup" id="A9Z1K3">
    <property type="interactions" value="1521"/>
</dbReference>
<proteinExistence type="predicted"/>
<protein>
    <submittedName>
        <fullName evidence="2">Transmembrane protein</fullName>
    </submittedName>
</protein>
<dbReference type="WormBase" id="C28C12.11b">
    <property type="protein sequence ID" value="CE41874"/>
    <property type="gene ID" value="WBGene00016181"/>
</dbReference>
<evidence type="ECO:0000313" key="4">
    <source>
        <dbReference type="WormBase" id="C28C12.11b"/>
    </source>
</evidence>
<dbReference type="EMBL" id="BX284604">
    <property type="protein sequence ID" value="CCD64019.1"/>
    <property type="molecule type" value="Genomic_DNA"/>
</dbReference>
<accession>A9Z1K3</accession>
<dbReference type="InParanoid" id="A9Z1K3"/>
<dbReference type="OMA" id="HFIGDKK"/>
<name>A9Z1K3_CAEEL</name>
<dbReference type="AGR" id="WB:WBGene00016181"/>
<reference evidence="2 3" key="1">
    <citation type="journal article" date="1998" name="Science">
        <title>Genome sequence of the nematode C. elegans: a platform for investigating biology.</title>
        <authorList>
            <consortium name="The C. elegans sequencing consortium"/>
            <person name="Sulson J.E."/>
            <person name="Waterston R."/>
        </authorList>
    </citation>
    <scope>NUCLEOTIDE SEQUENCE [LARGE SCALE GENOMIC DNA]</scope>
    <source>
        <strain evidence="2 3">Bristol N2</strain>
    </source>
</reference>
<keyword evidence="3" id="KW-1185">Reference proteome</keyword>
<dbReference type="STRING" id="6239.C28C12.11b.1"/>
<dbReference type="HOGENOM" id="CLU_1090821_0_0_1"/>
<dbReference type="Proteomes" id="UP000001940">
    <property type="component" value="Chromosome IV"/>
</dbReference>
<dbReference type="Bgee" id="WBGene00016181">
    <property type="expression patterns" value="Expressed in adult organism and 2 other cell types or tissues"/>
</dbReference>
<dbReference type="CTD" id="177650"/>
<dbReference type="UCSC" id="C28C12.11b">
    <property type="organism name" value="c. elegans"/>
</dbReference>
<feature type="transmembrane region" description="Helical" evidence="1">
    <location>
        <begin position="130"/>
        <end position="149"/>
    </location>
</feature>
<gene>
    <name evidence="2 4" type="ORF">C28C12.11</name>
    <name evidence="2" type="ORF">CELE_C28C12.11</name>
</gene>
<dbReference type="eggNOG" id="ENOG502RDPI">
    <property type="taxonomic scope" value="Eukaryota"/>
</dbReference>